<organism evidence="2 3">
    <name type="scientific">Gregarina niphandrodes</name>
    <name type="common">Septate eugregarine</name>
    <dbReference type="NCBI Taxonomy" id="110365"/>
    <lineage>
        <taxon>Eukaryota</taxon>
        <taxon>Sar</taxon>
        <taxon>Alveolata</taxon>
        <taxon>Apicomplexa</taxon>
        <taxon>Conoidasida</taxon>
        <taxon>Gregarinasina</taxon>
        <taxon>Eugregarinorida</taxon>
        <taxon>Gregarinidae</taxon>
        <taxon>Gregarina</taxon>
    </lineage>
</organism>
<comment type="caution">
    <text evidence="2">The sequence shown here is derived from an EMBL/GenBank/DDBJ whole genome shotgun (WGS) entry which is preliminary data.</text>
</comment>
<name>A0A023B369_GRENI</name>
<feature type="coiled-coil region" evidence="1">
    <location>
        <begin position="44"/>
        <end position="71"/>
    </location>
</feature>
<evidence type="ECO:0000313" key="2">
    <source>
        <dbReference type="EMBL" id="EZG55379.1"/>
    </source>
</evidence>
<dbReference type="OMA" id="IVTKYDP"/>
<keyword evidence="3" id="KW-1185">Reference proteome</keyword>
<dbReference type="GeneID" id="22914024"/>
<reference evidence="2" key="1">
    <citation type="submission" date="2013-12" db="EMBL/GenBank/DDBJ databases">
        <authorList>
            <person name="Omoto C.K."/>
            <person name="Sibley D."/>
            <person name="Venepally P."/>
            <person name="Hadjithomas M."/>
            <person name="Karamycheva S."/>
            <person name="Brunk B."/>
            <person name="Roos D."/>
            <person name="Caler E."/>
            <person name="Lorenzi H."/>
        </authorList>
    </citation>
    <scope>NUCLEOTIDE SEQUENCE</scope>
</reference>
<dbReference type="Proteomes" id="UP000019763">
    <property type="component" value="Unassembled WGS sequence"/>
</dbReference>
<dbReference type="eggNOG" id="ENOG502RXTX">
    <property type="taxonomic scope" value="Eukaryota"/>
</dbReference>
<dbReference type="AlphaFoldDB" id="A0A023B369"/>
<gene>
    <name evidence="2" type="ORF">GNI_113900</name>
</gene>
<evidence type="ECO:0000256" key="1">
    <source>
        <dbReference type="SAM" id="Coils"/>
    </source>
</evidence>
<accession>A0A023B369</accession>
<keyword evidence="1" id="KW-0175">Coiled coil</keyword>
<protein>
    <submittedName>
        <fullName evidence="2">Apicomplexan specific coiled coil protein</fullName>
    </submittedName>
</protein>
<dbReference type="OrthoDB" id="361055at2759"/>
<evidence type="ECO:0000313" key="3">
    <source>
        <dbReference type="Proteomes" id="UP000019763"/>
    </source>
</evidence>
<sequence>MAQTPSNPSPYSAELQTFLVSKYDPLLGVVKTLNERLHATNRDVFKVQQRMDAMEKNLHEIRELLLKSNKQLPPLDQLSADLKKSDIADIIRPSTQMVASWLFSCQLNTPASAIQLMLDFLPDQTAELDVRDWKRESDMWIDFLENVPDNVPFSKPPSLSLADLRASARSALNEMVKREVLVIIRSVPGKDAAAKQSASLVLVGIICGAIGEAWRRAEQDGDFSTGRVVVVLDGDGLASKLHTGDQKLVIEPLH</sequence>
<proteinExistence type="predicted"/>
<dbReference type="RefSeq" id="XP_011131603.1">
    <property type="nucleotide sequence ID" value="XM_011133301.1"/>
</dbReference>
<dbReference type="VEuPathDB" id="CryptoDB:GNI_113900"/>
<dbReference type="EMBL" id="AFNH02000850">
    <property type="protein sequence ID" value="EZG55379.1"/>
    <property type="molecule type" value="Genomic_DNA"/>
</dbReference>